<reference evidence="3 4" key="1">
    <citation type="journal article" date="2010" name="DNA Res.">
        <title>Genome sequence of Kitasatospora setae NBRC 14216T: an evolutionary snapshot of the family Streptomycetaceae.</title>
        <authorList>
            <person name="Ichikawa N."/>
            <person name="Oguchi A."/>
            <person name="Ikeda H."/>
            <person name="Ishikawa J."/>
            <person name="Kitani S."/>
            <person name="Watanabe Y."/>
            <person name="Nakamura S."/>
            <person name="Katano Y."/>
            <person name="Kishi E."/>
            <person name="Sasagawa M."/>
            <person name="Ankai A."/>
            <person name="Fukui S."/>
            <person name="Hashimoto Y."/>
            <person name="Kamata S."/>
            <person name="Otoguro M."/>
            <person name="Tanikawa S."/>
            <person name="Nihira T."/>
            <person name="Horinouchi S."/>
            <person name="Ohnishi Y."/>
            <person name="Hayakawa M."/>
            <person name="Kuzuyama T."/>
            <person name="Arisawa A."/>
            <person name="Nomoto F."/>
            <person name="Miura H."/>
            <person name="Takahashi Y."/>
            <person name="Fujita N."/>
        </authorList>
    </citation>
    <scope>NUCLEOTIDE SEQUENCE [LARGE SCALE GENOMIC DNA]</scope>
    <source>
        <strain evidence="4">ATCC 33774 / DSM 43861 / JCM 3304 / KCC A-0304 / NBRC 14216 / KM-6054</strain>
    </source>
</reference>
<dbReference type="PATRIC" id="fig|452652.3.peg.217"/>
<evidence type="ECO:0000256" key="1">
    <source>
        <dbReference type="SAM" id="MobiDB-lite"/>
    </source>
</evidence>
<dbReference type="Proteomes" id="UP000007076">
    <property type="component" value="Chromosome"/>
</dbReference>
<dbReference type="InterPro" id="IPR051332">
    <property type="entry name" value="Fosfomycin_Res_Enzymes"/>
</dbReference>
<dbReference type="PANTHER" id="PTHR36113:SF6">
    <property type="entry name" value="FOSFOMYCIN RESISTANCE PROTEIN FOSX"/>
    <property type="match status" value="1"/>
</dbReference>
<keyword evidence="4" id="KW-1185">Reference proteome</keyword>
<sequence length="149" mass="16602">MSTHTPTPVPPDDRPGRAPRGSLHHVELWVPDFERALGSLGWLLEALGHTVSQRWEGGRSWRLGPTYLVLEQSPALSADRHDRHRPGLNHLAFHVESAAAVEELAAEAVRHGWRLLFADRHPHAGGERHYAAYLENGDGFEVELVAAEH</sequence>
<dbReference type="SUPFAM" id="SSF54593">
    <property type="entry name" value="Glyoxalase/Bleomycin resistance protein/Dihydroxybiphenyl dioxygenase"/>
    <property type="match status" value="1"/>
</dbReference>
<evidence type="ECO:0000313" key="4">
    <source>
        <dbReference type="Proteomes" id="UP000007076"/>
    </source>
</evidence>
<dbReference type="InterPro" id="IPR029068">
    <property type="entry name" value="Glyas_Bleomycin-R_OHBP_Dase"/>
</dbReference>
<dbReference type="Pfam" id="PF13669">
    <property type="entry name" value="Glyoxalase_4"/>
    <property type="match status" value="1"/>
</dbReference>
<dbReference type="KEGG" id="ksk:KSE_02250"/>
<dbReference type="PANTHER" id="PTHR36113">
    <property type="entry name" value="LYASE, PUTATIVE-RELATED-RELATED"/>
    <property type="match status" value="1"/>
</dbReference>
<gene>
    <name evidence="3" type="ordered locus">KSE_02250</name>
</gene>
<feature type="domain" description="VOC" evidence="2">
    <location>
        <begin position="22"/>
        <end position="147"/>
    </location>
</feature>
<organism evidence="3 4">
    <name type="scientific">Kitasatospora setae (strain ATCC 33774 / DSM 43861 / JCM 3304 / KCC A-0304 / NBRC 14216 / KM-6054)</name>
    <name type="common">Streptomyces setae</name>
    <dbReference type="NCBI Taxonomy" id="452652"/>
    <lineage>
        <taxon>Bacteria</taxon>
        <taxon>Bacillati</taxon>
        <taxon>Actinomycetota</taxon>
        <taxon>Actinomycetes</taxon>
        <taxon>Kitasatosporales</taxon>
        <taxon>Streptomycetaceae</taxon>
        <taxon>Kitasatospora</taxon>
    </lineage>
</organism>
<feature type="region of interest" description="Disordered" evidence="1">
    <location>
        <begin position="1"/>
        <end position="20"/>
    </location>
</feature>
<dbReference type="EMBL" id="AP010968">
    <property type="protein sequence ID" value="BAJ26075.1"/>
    <property type="molecule type" value="Genomic_DNA"/>
</dbReference>
<dbReference type="InterPro" id="IPR037523">
    <property type="entry name" value="VOC_core"/>
</dbReference>
<dbReference type="AlphaFoldDB" id="E4N4E4"/>
<protein>
    <recommendedName>
        <fullName evidence="2">VOC domain-containing protein</fullName>
    </recommendedName>
</protein>
<dbReference type="Gene3D" id="3.10.180.10">
    <property type="entry name" value="2,3-Dihydroxybiphenyl 1,2-Dioxygenase, domain 1"/>
    <property type="match status" value="1"/>
</dbReference>
<dbReference type="RefSeq" id="WP_014133396.1">
    <property type="nucleotide sequence ID" value="NC_016109.1"/>
</dbReference>
<evidence type="ECO:0000313" key="3">
    <source>
        <dbReference type="EMBL" id="BAJ26075.1"/>
    </source>
</evidence>
<evidence type="ECO:0000259" key="2">
    <source>
        <dbReference type="PROSITE" id="PS51819"/>
    </source>
</evidence>
<accession>E4N4E4</accession>
<dbReference type="STRING" id="452652.KSE_02250"/>
<name>E4N4E4_KITSK</name>
<dbReference type="PROSITE" id="PS51819">
    <property type="entry name" value="VOC"/>
    <property type="match status" value="1"/>
</dbReference>
<proteinExistence type="predicted"/>
<dbReference type="eggNOG" id="COG0346">
    <property type="taxonomic scope" value="Bacteria"/>
</dbReference>
<dbReference type="HOGENOM" id="CLU_046006_9_0_11"/>